<evidence type="ECO:0000256" key="1">
    <source>
        <dbReference type="ARBA" id="ARBA00004141"/>
    </source>
</evidence>
<reference evidence="12 13" key="1">
    <citation type="journal article" date="2020" name="Mol. Biol. Evol.">
        <title>Interspecific Gene Flow and the Evolution of Specialization in Black and White Rhinoceros.</title>
        <authorList>
            <person name="Moodley Y."/>
            <person name="Westbury M.V."/>
            <person name="Russo I.M."/>
            <person name="Gopalakrishnan S."/>
            <person name="Rakotoarivelo A."/>
            <person name="Olsen R.A."/>
            <person name="Prost S."/>
            <person name="Tunstall T."/>
            <person name="Ryder O.A."/>
            <person name="Dalen L."/>
            <person name="Bruford M.W."/>
        </authorList>
    </citation>
    <scope>NUCLEOTIDE SEQUENCE [LARGE SCALE GENOMIC DNA]</scope>
    <source>
        <strain evidence="12">SBR-YM</strain>
        <tissue evidence="12">Skin</tissue>
    </source>
</reference>
<name>A0A7J7E9X0_DICBM</name>
<keyword evidence="4" id="KW-0716">Sensory transduction</keyword>
<evidence type="ECO:0000256" key="6">
    <source>
        <dbReference type="ARBA" id="ARBA00022989"/>
    </source>
</evidence>
<evidence type="ECO:0000256" key="10">
    <source>
        <dbReference type="ARBA" id="ARBA00023224"/>
    </source>
</evidence>
<comment type="caution">
    <text evidence="12">The sequence shown here is derived from an EMBL/GenBank/DDBJ whole genome shotgun (WGS) entry which is preliminary data.</text>
</comment>
<accession>A0A7J7E9X0</accession>
<dbReference type="GO" id="GO:0016020">
    <property type="term" value="C:membrane"/>
    <property type="evidence" value="ECO:0007669"/>
    <property type="project" value="UniProtKB-SubCell"/>
</dbReference>
<keyword evidence="6" id="KW-1133">Transmembrane helix</keyword>
<evidence type="ECO:0000256" key="11">
    <source>
        <dbReference type="RuleBase" id="RU004423"/>
    </source>
</evidence>
<evidence type="ECO:0000256" key="2">
    <source>
        <dbReference type="ARBA" id="ARBA00007376"/>
    </source>
</evidence>
<dbReference type="PANTHER" id="PTHR11394:SF78">
    <property type="entry name" value="TASTE RECEPTOR TYPE 2"/>
    <property type="match status" value="1"/>
</dbReference>
<dbReference type="AlphaFoldDB" id="A0A7J7E9X0"/>
<organism evidence="12 13">
    <name type="scientific">Diceros bicornis minor</name>
    <name type="common">South-central black rhinoceros</name>
    <dbReference type="NCBI Taxonomy" id="77932"/>
    <lineage>
        <taxon>Eukaryota</taxon>
        <taxon>Metazoa</taxon>
        <taxon>Chordata</taxon>
        <taxon>Craniata</taxon>
        <taxon>Vertebrata</taxon>
        <taxon>Euteleostomi</taxon>
        <taxon>Mammalia</taxon>
        <taxon>Eutheria</taxon>
        <taxon>Laurasiatheria</taxon>
        <taxon>Perissodactyla</taxon>
        <taxon>Rhinocerotidae</taxon>
        <taxon>Diceros</taxon>
    </lineage>
</organism>
<evidence type="ECO:0000256" key="9">
    <source>
        <dbReference type="ARBA" id="ARBA00023170"/>
    </source>
</evidence>
<keyword evidence="5" id="KW-0812">Transmembrane</keyword>
<keyword evidence="7" id="KW-0297">G-protein coupled receptor</keyword>
<dbReference type="PANTHER" id="PTHR11394">
    <property type="entry name" value="TASTE RECEPTOR TYPE 2"/>
    <property type="match status" value="1"/>
</dbReference>
<sequence>MLGNGFIVLVNCIDWVKSQKLSSAECILTSLAISRINTSNGFWIHVYKRYNRNSAWSSDVSKTLYLNSLIVFNLIYLHPLSSVPYLIVPFTSLFDET</sequence>
<dbReference type="InterPro" id="IPR007960">
    <property type="entry name" value="TAS2R"/>
</dbReference>
<evidence type="ECO:0000313" key="13">
    <source>
        <dbReference type="Proteomes" id="UP000551758"/>
    </source>
</evidence>
<evidence type="ECO:0000256" key="7">
    <source>
        <dbReference type="ARBA" id="ARBA00023040"/>
    </source>
</evidence>
<dbReference type="GO" id="GO:0033038">
    <property type="term" value="F:bitter taste receptor activity"/>
    <property type="evidence" value="ECO:0007669"/>
    <property type="project" value="InterPro"/>
</dbReference>
<evidence type="ECO:0000256" key="8">
    <source>
        <dbReference type="ARBA" id="ARBA00023136"/>
    </source>
</evidence>
<comment type="subcellular location">
    <subcellularLocation>
        <location evidence="1">Membrane</location>
        <topology evidence="1">Multi-pass membrane protein</topology>
    </subcellularLocation>
</comment>
<dbReference type="Proteomes" id="UP000551758">
    <property type="component" value="Unassembled WGS sequence"/>
</dbReference>
<gene>
    <name evidence="12" type="ORF">HPG69_004168</name>
</gene>
<dbReference type="GO" id="GO:0004930">
    <property type="term" value="F:G protein-coupled receptor activity"/>
    <property type="evidence" value="ECO:0007669"/>
    <property type="project" value="UniProtKB-KW"/>
</dbReference>
<keyword evidence="9" id="KW-0675">Receptor</keyword>
<keyword evidence="10" id="KW-0807">Transducer</keyword>
<evidence type="ECO:0000256" key="5">
    <source>
        <dbReference type="ARBA" id="ARBA00022692"/>
    </source>
</evidence>
<evidence type="ECO:0000313" key="12">
    <source>
        <dbReference type="EMBL" id="KAF5912497.1"/>
    </source>
</evidence>
<comment type="similarity">
    <text evidence="2 11">Belongs to the G-protein coupled receptor T2R family.</text>
</comment>
<dbReference type="Pfam" id="PF05296">
    <property type="entry name" value="TAS2R"/>
    <property type="match status" value="1"/>
</dbReference>
<evidence type="ECO:0000256" key="4">
    <source>
        <dbReference type="ARBA" id="ARBA00022606"/>
    </source>
</evidence>
<keyword evidence="8" id="KW-0472">Membrane</keyword>
<proteinExistence type="inferred from homology"/>
<evidence type="ECO:0000256" key="3">
    <source>
        <dbReference type="ARBA" id="ARBA00022480"/>
    </source>
</evidence>
<keyword evidence="3" id="KW-0919">Taste</keyword>
<protein>
    <submittedName>
        <fullName evidence="12">Uncharacterized protein</fullName>
    </submittedName>
</protein>
<keyword evidence="13" id="KW-1185">Reference proteome</keyword>
<dbReference type="EMBL" id="JACDTQ010003814">
    <property type="protein sequence ID" value="KAF5912497.1"/>
    <property type="molecule type" value="Genomic_DNA"/>
</dbReference>